<gene>
    <name evidence="3" type="ordered locus">Francci3_2155</name>
</gene>
<dbReference type="eggNOG" id="COG3221">
    <property type="taxonomic scope" value="Bacteria"/>
</dbReference>
<keyword evidence="4" id="KW-1185">Reference proteome</keyword>
<organism evidence="3 4">
    <name type="scientific">Frankia casuarinae (strain DSM 45818 / CECT 9043 / HFP020203 / CcI3)</name>
    <dbReference type="NCBI Taxonomy" id="106370"/>
    <lineage>
        <taxon>Bacteria</taxon>
        <taxon>Bacillati</taxon>
        <taxon>Actinomycetota</taxon>
        <taxon>Actinomycetes</taxon>
        <taxon>Frankiales</taxon>
        <taxon>Frankiaceae</taxon>
        <taxon>Frankia</taxon>
    </lineage>
</organism>
<comment type="similarity">
    <text evidence="1">Belongs to the phosphate/phosphite/phosphonate binding protein family.</text>
</comment>
<dbReference type="Pfam" id="PF12974">
    <property type="entry name" value="Phosphonate-bd"/>
    <property type="match status" value="1"/>
</dbReference>
<evidence type="ECO:0000313" key="3">
    <source>
        <dbReference type="EMBL" id="ABD11527.1"/>
    </source>
</evidence>
<protein>
    <submittedName>
        <fullName evidence="3">Phosphonate-binding periplasmic protein</fullName>
    </submittedName>
</protein>
<dbReference type="EMBL" id="CP000249">
    <property type="protein sequence ID" value="ABD11527.1"/>
    <property type="molecule type" value="Genomic_DNA"/>
</dbReference>
<dbReference type="InterPro" id="IPR005770">
    <property type="entry name" value="PhnD"/>
</dbReference>
<dbReference type="RefSeq" id="WP_011436574.1">
    <property type="nucleotide sequence ID" value="NC_007777.1"/>
</dbReference>
<dbReference type="Gene3D" id="3.40.190.10">
    <property type="entry name" value="Periplasmic binding protein-like II"/>
    <property type="match status" value="2"/>
</dbReference>
<dbReference type="PANTHER" id="PTHR35841">
    <property type="entry name" value="PHOSPHONATES-BINDING PERIPLASMIC PROTEIN"/>
    <property type="match status" value="1"/>
</dbReference>
<dbReference type="HOGENOM" id="CLU_051472_6_4_11"/>
<sequence>MISGPVVGGRSAKLQEDYQSSIDLLRKETGKTIRFQRATDYAAVIEGQRSGKVDIALYGALSYLVARTSGVRATAVAAALAEKGGSPGYRSYGVVKTGSPIHDLAGFKGKKVCLVDPNSTSGYLYPRAGLIDAGVNPDSEITAVLAGTHDASALGVAKGQCDAGFAYDAMVDKKLIEKGQLKAGELTTVWKSDLIPGSPIAISDDLDPALKDKIAKVIQEHMNIDYLESHGFCTPGKCMVDESGDWGFVKVADTFFDPVRHVCEVTKAKSCTAAE</sequence>
<dbReference type="OrthoDB" id="9764656at2"/>
<dbReference type="SUPFAM" id="SSF53850">
    <property type="entry name" value="Periplasmic binding protein-like II"/>
    <property type="match status" value="1"/>
</dbReference>
<dbReference type="PANTHER" id="PTHR35841:SF1">
    <property type="entry name" value="PHOSPHONATES-BINDING PERIPLASMIC PROTEIN"/>
    <property type="match status" value="1"/>
</dbReference>
<evidence type="ECO:0000256" key="2">
    <source>
        <dbReference type="ARBA" id="ARBA00022729"/>
    </source>
</evidence>
<dbReference type="KEGG" id="fra:Francci3_2155"/>
<dbReference type="PhylomeDB" id="Q2JB15"/>
<dbReference type="AlphaFoldDB" id="Q2JB15"/>
<evidence type="ECO:0000313" key="4">
    <source>
        <dbReference type="Proteomes" id="UP000001937"/>
    </source>
</evidence>
<evidence type="ECO:0000256" key="1">
    <source>
        <dbReference type="ARBA" id="ARBA00007162"/>
    </source>
</evidence>
<dbReference type="Proteomes" id="UP000001937">
    <property type="component" value="Chromosome"/>
</dbReference>
<dbReference type="GO" id="GO:0043190">
    <property type="term" value="C:ATP-binding cassette (ABC) transporter complex"/>
    <property type="evidence" value="ECO:0007669"/>
    <property type="project" value="InterPro"/>
</dbReference>
<proteinExistence type="inferred from homology"/>
<dbReference type="CDD" id="cd01071">
    <property type="entry name" value="PBP2_PhnD_like"/>
    <property type="match status" value="1"/>
</dbReference>
<keyword evidence="2" id="KW-0732">Signal</keyword>
<dbReference type="GO" id="GO:0055085">
    <property type="term" value="P:transmembrane transport"/>
    <property type="evidence" value="ECO:0007669"/>
    <property type="project" value="InterPro"/>
</dbReference>
<accession>Q2JB15</accession>
<reference evidence="3 4" key="1">
    <citation type="journal article" date="2007" name="Genome Res.">
        <title>Genome characteristics of facultatively symbiotic Frankia sp. strains reflect host range and host plant biogeography.</title>
        <authorList>
            <person name="Normand P."/>
            <person name="Lapierre P."/>
            <person name="Tisa L.S."/>
            <person name="Gogarten J.P."/>
            <person name="Alloisio N."/>
            <person name="Bagnarol E."/>
            <person name="Bassi C.A."/>
            <person name="Berry A.M."/>
            <person name="Bickhart D.M."/>
            <person name="Choisne N."/>
            <person name="Couloux A."/>
            <person name="Cournoyer B."/>
            <person name="Cruveiller S."/>
            <person name="Daubin V."/>
            <person name="Demange N."/>
            <person name="Francino M.P."/>
            <person name="Goltsman E."/>
            <person name="Huang Y."/>
            <person name="Kopp O.R."/>
            <person name="Labarre L."/>
            <person name="Lapidus A."/>
            <person name="Lavire C."/>
            <person name="Marechal J."/>
            <person name="Martinez M."/>
            <person name="Mastronunzio J.E."/>
            <person name="Mullin B.C."/>
            <person name="Niemann J."/>
            <person name="Pujic P."/>
            <person name="Rawnsley T."/>
            <person name="Rouy Z."/>
            <person name="Schenowitz C."/>
            <person name="Sellstedt A."/>
            <person name="Tavares F."/>
            <person name="Tomkins J.P."/>
            <person name="Vallenet D."/>
            <person name="Valverde C."/>
            <person name="Wall L.G."/>
            <person name="Wang Y."/>
            <person name="Medigue C."/>
            <person name="Benson D.R."/>
        </authorList>
    </citation>
    <scope>NUCLEOTIDE SEQUENCE [LARGE SCALE GENOMIC DNA]</scope>
    <source>
        <strain evidence="4">DSM 45818 / CECT 9043 / CcI3</strain>
    </source>
</reference>
<dbReference type="STRING" id="106370.Francci3_2155"/>
<dbReference type="NCBIfam" id="TIGR01098">
    <property type="entry name" value="3A0109s03R"/>
    <property type="match status" value="1"/>
</dbReference>
<name>Q2JB15_FRACC</name>